<dbReference type="RefSeq" id="XP_012192759.1">
    <property type="nucleotide sequence ID" value="XM_012337369.1"/>
</dbReference>
<sequence length="205" mass="21343">MPSALILIAEGTEESEFTIVYDLLVRASVSTTSALVNSSSSSCNYVTCSRGVRIVPDLTLTDLTGGKSFDYDCIVIPGGAGGAKAIAEKESVTDLIAAMYGKGKIVAAICAGTLAIKAAGVGKDAAVTSHPSVKAELDKEYTYKEERVVVSDKLVTSRAPGTAFEFALTLVEMLVGKDKRKEVEGGLLLPTGSMGVEESSPDQVN</sequence>
<dbReference type="NCBIfam" id="TIGR01383">
    <property type="entry name" value="not_thiJ"/>
    <property type="match status" value="1"/>
</dbReference>
<dbReference type="SUPFAM" id="SSF52317">
    <property type="entry name" value="Class I glutamine amidotransferase-like"/>
    <property type="match status" value="1"/>
</dbReference>
<dbReference type="GO" id="GO:0019172">
    <property type="term" value="F:glyoxalase III activity"/>
    <property type="evidence" value="ECO:0007669"/>
    <property type="project" value="UniProtKB-EC"/>
</dbReference>
<comment type="catalytic activity">
    <reaction evidence="2">
        <text>methylglyoxal + H2O = (R)-lactate + H(+)</text>
        <dbReference type="Rhea" id="RHEA:27754"/>
        <dbReference type="ChEBI" id="CHEBI:15377"/>
        <dbReference type="ChEBI" id="CHEBI:15378"/>
        <dbReference type="ChEBI" id="CHEBI:16004"/>
        <dbReference type="ChEBI" id="CHEBI:17158"/>
        <dbReference type="EC" id="4.2.1.130"/>
    </reaction>
</comment>
<dbReference type="OrthoDB" id="543156at2759"/>
<dbReference type="GO" id="GO:1903189">
    <property type="term" value="P:glyoxal metabolic process"/>
    <property type="evidence" value="ECO:0007669"/>
    <property type="project" value="TreeGrafter"/>
</dbReference>
<dbReference type="EMBL" id="DF238824">
    <property type="protein sequence ID" value="GAC99172.1"/>
    <property type="molecule type" value="Genomic_DNA"/>
</dbReference>
<dbReference type="InterPro" id="IPR002818">
    <property type="entry name" value="DJ-1/PfpI"/>
</dbReference>
<dbReference type="GO" id="GO:0005739">
    <property type="term" value="C:mitochondrion"/>
    <property type="evidence" value="ECO:0007669"/>
    <property type="project" value="TreeGrafter"/>
</dbReference>
<evidence type="ECO:0000256" key="2">
    <source>
        <dbReference type="ARBA" id="ARBA00048082"/>
    </source>
</evidence>
<dbReference type="Proteomes" id="UP000014071">
    <property type="component" value="Unassembled WGS sequence"/>
</dbReference>
<dbReference type="eggNOG" id="KOG2764">
    <property type="taxonomic scope" value="Eukaryota"/>
</dbReference>
<dbReference type="AlphaFoldDB" id="R9PD41"/>
<reference evidence="5" key="1">
    <citation type="journal article" date="2013" name="Genome Announc.">
        <title>Draft genome sequence of the basidiomycetous yeast-like fungus Pseudozyma hubeiensis SY62, which produces an abundant amount of the biosurfactant mannosylerythritol lipids.</title>
        <authorList>
            <person name="Konishi M."/>
            <person name="Hatada Y."/>
            <person name="Horiuchi J."/>
        </authorList>
    </citation>
    <scope>NUCLEOTIDE SEQUENCE [LARGE SCALE GENOMIC DNA]</scope>
    <source>
        <strain evidence="5">SY62</strain>
    </source>
</reference>
<evidence type="ECO:0000313" key="5">
    <source>
        <dbReference type="Proteomes" id="UP000014071"/>
    </source>
</evidence>
<dbReference type="GO" id="GO:0006979">
    <property type="term" value="P:response to oxidative stress"/>
    <property type="evidence" value="ECO:0007669"/>
    <property type="project" value="TreeGrafter"/>
</dbReference>
<keyword evidence="5" id="KW-1185">Reference proteome</keyword>
<dbReference type="Gene3D" id="3.40.50.880">
    <property type="match status" value="1"/>
</dbReference>
<accession>R9PD41</accession>
<dbReference type="STRING" id="1305764.R9PD41"/>
<organism evidence="4 5">
    <name type="scientific">Pseudozyma hubeiensis (strain SY62)</name>
    <name type="common">Yeast</name>
    <dbReference type="NCBI Taxonomy" id="1305764"/>
    <lineage>
        <taxon>Eukaryota</taxon>
        <taxon>Fungi</taxon>
        <taxon>Dikarya</taxon>
        <taxon>Basidiomycota</taxon>
        <taxon>Ustilaginomycotina</taxon>
        <taxon>Ustilaginomycetes</taxon>
        <taxon>Ustilaginales</taxon>
        <taxon>Ustilaginaceae</taxon>
        <taxon>Pseudozyma</taxon>
    </lineage>
</organism>
<dbReference type="InterPro" id="IPR050325">
    <property type="entry name" value="Prot/Nucl_acid_deglycase"/>
</dbReference>
<dbReference type="InterPro" id="IPR029062">
    <property type="entry name" value="Class_I_gatase-like"/>
</dbReference>
<proteinExistence type="predicted"/>
<feature type="domain" description="DJ-1/PfpI" evidence="3">
    <location>
        <begin position="3"/>
        <end position="172"/>
    </location>
</feature>
<dbReference type="PANTHER" id="PTHR48094:SF12">
    <property type="entry name" value="PARKINSON DISEASE PROTEIN 7 HOMOLOG"/>
    <property type="match status" value="1"/>
</dbReference>
<dbReference type="GO" id="GO:0005634">
    <property type="term" value="C:nucleus"/>
    <property type="evidence" value="ECO:0007669"/>
    <property type="project" value="TreeGrafter"/>
</dbReference>
<dbReference type="GeneID" id="24112038"/>
<evidence type="ECO:0000313" key="4">
    <source>
        <dbReference type="EMBL" id="GAC99172.1"/>
    </source>
</evidence>
<dbReference type="PANTHER" id="PTHR48094">
    <property type="entry name" value="PROTEIN/NUCLEIC ACID DEGLYCASE DJ-1-RELATED"/>
    <property type="match status" value="1"/>
</dbReference>
<name>R9PD41_PSEHS</name>
<dbReference type="HOGENOM" id="CLU_000445_44_2_1"/>
<dbReference type="Pfam" id="PF01965">
    <property type="entry name" value="DJ-1_PfpI"/>
    <property type="match status" value="1"/>
</dbReference>
<evidence type="ECO:0000259" key="3">
    <source>
        <dbReference type="Pfam" id="PF01965"/>
    </source>
</evidence>
<dbReference type="CDD" id="cd03135">
    <property type="entry name" value="GATase1_DJ-1"/>
    <property type="match status" value="1"/>
</dbReference>
<dbReference type="InterPro" id="IPR006287">
    <property type="entry name" value="DJ-1"/>
</dbReference>
<dbReference type="EC" id="4.2.1.130" evidence="1"/>
<evidence type="ECO:0000256" key="1">
    <source>
        <dbReference type="ARBA" id="ARBA00013134"/>
    </source>
</evidence>
<protein>
    <recommendedName>
        <fullName evidence="1">D-lactate dehydratase</fullName>
        <ecNumber evidence="1">4.2.1.130</ecNumber>
    </recommendedName>
</protein>
<gene>
    <name evidence="4" type="ORF">PHSY_006771</name>
</gene>